<keyword evidence="6" id="KW-1185">Reference proteome</keyword>
<dbReference type="SUPFAM" id="SSF63829">
    <property type="entry name" value="Calcium-dependent phosphotriesterase"/>
    <property type="match status" value="1"/>
</dbReference>
<dbReference type="AlphaFoldDB" id="A0A5N5DPZ5"/>
<evidence type="ECO:0000256" key="1">
    <source>
        <dbReference type="ARBA" id="ARBA00004613"/>
    </source>
</evidence>
<dbReference type="OrthoDB" id="7776143at2759"/>
<dbReference type="Pfam" id="PF03022">
    <property type="entry name" value="MRJP"/>
    <property type="match status" value="1"/>
</dbReference>
<evidence type="ECO:0000256" key="2">
    <source>
        <dbReference type="ARBA" id="ARBA00009127"/>
    </source>
</evidence>
<keyword evidence="4" id="KW-0732">Signal</keyword>
<dbReference type="Gene3D" id="2.120.10.30">
    <property type="entry name" value="TolB, C-terminal domain"/>
    <property type="match status" value="1"/>
</dbReference>
<dbReference type="PANTHER" id="PTHR10009">
    <property type="entry name" value="PROTEIN YELLOW-RELATED"/>
    <property type="match status" value="1"/>
</dbReference>
<protein>
    <recommendedName>
        <fullName evidence="7">Major royal jelly protein</fullName>
    </recommendedName>
</protein>
<gene>
    <name evidence="5" type="ORF">DBV05_g1523</name>
</gene>
<accession>A0A5N5DPZ5</accession>
<comment type="subcellular location">
    <subcellularLocation>
        <location evidence="1">Secreted</location>
    </subcellularLocation>
</comment>
<keyword evidence="3" id="KW-0964">Secreted</keyword>
<comment type="similarity">
    <text evidence="2">Belongs to the major royal jelly protein family.</text>
</comment>
<evidence type="ECO:0008006" key="7">
    <source>
        <dbReference type="Google" id="ProtNLM"/>
    </source>
</evidence>
<feature type="chain" id="PRO_5024878980" description="Major royal jelly protein" evidence="4">
    <location>
        <begin position="19"/>
        <end position="420"/>
    </location>
</feature>
<comment type="caution">
    <text evidence="5">The sequence shown here is derived from an EMBL/GenBank/DDBJ whole genome shotgun (WGS) entry which is preliminary data.</text>
</comment>
<evidence type="ECO:0000256" key="3">
    <source>
        <dbReference type="ARBA" id="ARBA00022525"/>
    </source>
</evidence>
<reference evidence="5 6" key="1">
    <citation type="journal article" date="2019" name="Sci. Rep.">
        <title>A multi-omics analysis of the grapevine pathogen Lasiodiplodia theobromae reveals that temperature affects the expression of virulence- and pathogenicity-related genes.</title>
        <authorList>
            <person name="Felix C."/>
            <person name="Meneses R."/>
            <person name="Goncalves M.F.M."/>
            <person name="Tilleman L."/>
            <person name="Duarte A.S."/>
            <person name="Jorrin-Novo J.V."/>
            <person name="Van de Peer Y."/>
            <person name="Deforce D."/>
            <person name="Van Nieuwerburgh F."/>
            <person name="Esteves A.C."/>
            <person name="Alves A."/>
        </authorList>
    </citation>
    <scope>NUCLEOTIDE SEQUENCE [LARGE SCALE GENOMIC DNA]</scope>
    <source>
        <strain evidence="5 6">LA-SOL3</strain>
    </source>
</reference>
<evidence type="ECO:0000256" key="4">
    <source>
        <dbReference type="SAM" id="SignalP"/>
    </source>
</evidence>
<evidence type="ECO:0000313" key="5">
    <source>
        <dbReference type="EMBL" id="KAB2580009.1"/>
    </source>
</evidence>
<dbReference type="PANTHER" id="PTHR10009:SF18">
    <property type="entry name" value="PROTEIN YELLOW-LIKE PROTEIN"/>
    <property type="match status" value="1"/>
</dbReference>
<dbReference type="EMBL" id="VCHE01000005">
    <property type="protein sequence ID" value="KAB2580009.1"/>
    <property type="molecule type" value="Genomic_DNA"/>
</dbReference>
<dbReference type="InterPro" id="IPR011042">
    <property type="entry name" value="6-blade_b-propeller_TolB-like"/>
</dbReference>
<dbReference type="InterPro" id="IPR017996">
    <property type="entry name" value="MRJP/yellow-related"/>
</dbReference>
<dbReference type="Proteomes" id="UP000325902">
    <property type="component" value="Unassembled WGS sequence"/>
</dbReference>
<organism evidence="5 6">
    <name type="scientific">Lasiodiplodia theobromae</name>
    <dbReference type="NCBI Taxonomy" id="45133"/>
    <lineage>
        <taxon>Eukaryota</taxon>
        <taxon>Fungi</taxon>
        <taxon>Dikarya</taxon>
        <taxon>Ascomycota</taxon>
        <taxon>Pezizomycotina</taxon>
        <taxon>Dothideomycetes</taxon>
        <taxon>Dothideomycetes incertae sedis</taxon>
        <taxon>Botryosphaeriales</taxon>
        <taxon>Botryosphaeriaceae</taxon>
        <taxon>Lasiodiplodia</taxon>
    </lineage>
</organism>
<name>A0A5N5DPZ5_9PEZI</name>
<proteinExistence type="inferred from homology"/>
<sequence>MRLASLSGYAFLAWVSAAQDIATDPGVAGPPLEIAHLYYDQWPTGIAVSSSGRLFSNYPSGLDPENTNDGSNNKYAVAELFANNTERPYPSAEFNNPPGGSINYTTNPPSGANYQDHLIGVQSVVIDALDRLWILDTGRALTADGTLVPASVGGPKLIGVDLATDKVIQTIVFPPDVATPFSYLNDVRFDLRANLPAGGGEGGVAYITDSSNEGRNAIIVVNLASGAAWRRLDGYPGVRAEGQFVAHVWGEPVYGLPQGAGGPVAYASTGSDGIALSADGDELFWSQVAGRHIHGVPTARLRATEATSEVLAQASVTKRGQKGFSDGFETDSNGLVYVGNIEQNAVNWYSPANGTTGVFVRDPRINWIDTFSVSEDGYLYFTINQLNRSPSFYPGTERRVRPYVLFKVKLPDGGSKVLLR</sequence>
<evidence type="ECO:0000313" key="6">
    <source>
        <dbReference type="Proteomes" id="UP000325902"/>
    </source>
</evidence>
<dbReference type="GO" id="GO:0005576">
    <property type="term" value="C:extracellular region"/>
    <property type="evidence" value="ECO:0007669"/>
    <property type="project" value="UniProtKB-SubCell"/>
</dbReference>
<feature type="signal peptide" evidence="4">
    <location>
        <begin position="1"/>
        <end position="18"/>
    </location>
</feature>